<dbReference type="SUPFAM" id="SSF54060">
    <property type="entry name" value="His-Me finger endonucleases"/>
    <property type="match status" value="1"/>
</dbReference>
<protein>
    <submittedName>
        <fullName evidence="2">HNH endonuclease signature motif containing protein</fullName>
        <ecNumber evidence="2">3.1.-.-</ecNumber>
    </submittedName>
</protein>
<dbReference type="Gene3D" id="3.90.75.10">
    <property type="entry name" value="Homing Intron 3 (I-ppo) Encoded Endonuclease, Chain A"/>
    <property type="match status" value="1"/>
</dbReference>
<dbReference type="EMBL" id="JBHTMM010000033">
    <property type="protein sequence ID" value="MFD1309108.1"/>
    <property type="molecule type" value="Genomic_DNA"/>
</dbReference>
<gene>
    <name evidence="2" type="ORF">ACFQ5X_25025</name>
</gene>
<accession>A0ABW3XJ57</accession>
<dbReference type="InterPro" id="IPR044930">
    <property type="entry name" value="Homing_endonuclease_His-Me"/>
</dbReference>
<comment type="caution">
    <text evidence="2">The sequence shown here is derived from an EMBL/GenBank/DDBJ whole genome shotgun (WGS) entry which is preliminary data.</text>
</comment>
<dbReference type="GO" id="GO:0016787">
    <property type="term" value="F:hydrolase activity"/>
    <property type="evidence" value="ECO:0007669"/>
    <property type="project" value="UniProtKB-KW"/>
</dbReference>
<evidence type="ECO:0000259" key="1">
    <source>
        <dbReference type="Pfam" id="PF13392"/>
    </source>
</evidence>
<dbReference type="EC" id="3.1.-.-" evidence="2"/>
<evidence type="ECO:0000313" key="3">
    <source>
        <dbReference type="Proteomes" id="UP001597058"/>
    </source>
</evidence>
<sequence>MCNKHYCRWARYGDVTKTAHRTGCSVSGCTRRHYAKGFCGAHHKRWRKWGDPKVTYGHHPSTEQRFWSKVNKKGPMPPQSVAPGLCWEWTGAKTPGGYGQFWFKPRLVVSHRFAYEQIVGEIPEGLQLDHLCRNRACVNPGHLEPVTQQVNIFRGFSIATANRLKTHCPKGHPYSADNTYIHPKNNGRICRACARERSRANYQKRKTT</sequence>
<dbReference type="RefSeq" id="WP_381328827.1">
    <property type="nucleotide sequence ID" value="NZ_JBHTMM010000033.1"/>
</dbReference>
<dbReference type="InterPro" id="IPR044925">
    <property type="entry name" value="His-Me_finger_sf"/>
</dbReference>
<dbReference type="Pfam" id="PF13392">
    <property type="entry name" value="HNH_3"/>
    <property type="match status" value="1"/>
</dbReference>
<dbReference type="GO" id="GO:0004519">
    <property type="term" value="F:endonuclease activity"/>
    <property type="evidence" value="ECO:0007669"/>
    <property type="project" value="UniProtKB-KW"/>
</dbReference>
<dbReference type="InterPro" id="IPR003615">
    <property type="entry name" value="HNH_nuc"/>
</dbReference>
<keyword evidence="2" id="KW-0378">Hydrolase</keyword>
<dbReference type="Proteomes" id="UP001597058">
    <property type="component" value="Unassembled WGS sequence"/>
</dbReference>
<keyword evidence="2" id="KW-0540">Nuclease</keyword>
<name>A0ABW3XJ57_9ACTN</name>
<organism evidence="2 3">
    <name type="scientific">Streptomyces kaempferi</name>
    <dbReference type="NCBI Taxonomy" id="333725"/>
    <lineage>
        <taxon>Bacteria</taxon>
        <taxon>Bacillati</taxon>
        <taxon>Actinomycetota</taxon>
        <taxon>Actinomycetes</taxon>
        <taxon>Kitasatosporales</taxon>
        <taxon>Streptomycetaceae</taxon>
        <taxon>Streptomyces</taxon>
    </lineage>
</organism>
<proteinExistence type="predicted"/>
<evidence type="ECO:0000313" key="2">
    <source>
        <dbReference type="EMBL" id="MFD1309108.1"/>
    </source>
</evidence>
<reference evidence="3" key="1">
    <citation type="journal article" date="2019" name="Int. J. Syst. Evol. Microbiol.">
        <title>The Global Catalogue of Microorganisms (GCM) 10K type strain sequencing project: providing services to taxonomists for standard genome sequencing and annotation.</title>
        <authorList>
            <consortium name="The Broad Institute Genomics Platform"/>
            <consortium name="The Broad Institute Genome Sequencing Center for Infectious Disease"/>
            <person name="Wu L."/>
            <person name="Ma J."/>
        </authorList>
    </citation>
    <scope>NUCLEOTIDE SEQUENCE [LARGE SCALE GENOMIC DNA]</scope>
    <source>
        <strain evidence="3">CGMCC 4.7020</strain>
    </source>
</reference>
<keyword evidence="2" id="KW-0255">Endonuclease</keyword>
<feature type="domain" description="HNH nuclease" evidence="1">
    <location>
        <begin position="111"/>
        <end position="151"/>
    </location>
</feature>
<keyword evidence="3" id="KW-1185">Reference proteome</keyword>